<proteinExistence type="predicted"/>
<evidence type="ECO:0000313" key="2">
    <source>
        <dbReference type="Proteomes" id="UP000005940"/>
    </source>
</evidence>
<evidence type="ECO:0000313" key="1">
    <source>
        <dbReference type="EMBL" id="QKM67873.1"/>
    </source>
</evidence>
<dbReference type="AlphaFoldDB" id="I2N4Y8"/>
<dbReference type="RefSeq" id="WP_006347059.1">
    <property type="nucleotide sequence ID" value="NZ_CP029159.1"/>
</dbReference>
<dbReference type="Proteomes" id="UP000005940">
    <property type="component" value="Chromosome"/>
</dbReference>
<keyword evidence="1" id="KW-0067">ATP-binding</keyword>
<protein>
    <submittedName>
        <fullName evidence="1">ATP-binding protein</fullName>
    </submittedName>
</protein>
<sequence>MKQSAVKTLGAAALGVAFAAAAAGTASAQPALSDSATSLDSITGTLPVQEALTKLPTGAPESLSGAQGALTESASTLPGTLQGAGQRVLAGDIVGGDPLAGLLGGLPIGKALPGGGLPGGGLPGLS</sequence>
<accession>I2N4Y8</accession>
<keyword evidence="2" id="KW-1185">Reference proteome</keyword>
<reference evidence="1 2" key="1">
    <citation type="journal article" date="2012" name="J. Bacteriol.">
        <title>Draft genome of Streptomyces tsukubaensis NRRL 18488, the producer of the clinically important immunosuppressant tacrolimus (FK506).</title>
        <authorList>
            <person name="Barreiro C."/>
            <person name="Prieto C."/>
            <person name="Sola-Landa A."/>
            <person name="Solera E."/>
            <person name="Martinez-Castro M."/>
            <person name="Perez-Redondo R."/>
            <person name="Garcia-Estrada C."/>
            <person name="Aparicio J.F."/>
            <person name="Fernandez-Martinez L.T."/>
            <person name="Santos-Aberturas J."/>
            <person name="Salehi-Najafabadi Z."/>
            <person name="Rodriguez-Garcia A."/>
            <person name="Tauch A."/>
            <person name="Martin J.F."/>
        </authorList>
    </citation>
    <scope>NUCLEOTIDE SEQUENCE [LARGE SCALE GENOMIC DNA]</scope>
    <source>
        <strain evidence="2">DSM 42081 / NBRC 108919 / NRRL 18488 / 9993</strain>
    </source>
</reference>
<gene>
    <name evidence="1" type="ORF">STSU_012520</name>
</gene>
<dbReference type="EMBL" id="CP029159">
    <property type="protein sequence ID" value="QKM67873.1"/>
    <property type="molecule type" value="Genomic_DNA"/>
</dbReference>
<organism evidence="1 2">
    <name type="scientific">Streptomyces tsukubensis (strain DSM 42081 / NBRC 108919 / NRRL 18488 / 9993)</name>
    <dbReference type="NCBI Taxonomy" id="1114943"/>
    <lineage>
        <taxon>Bacteria</taxon>
        <taxon>Bacillati</taxon>
        <taxon>Actinomycetota</taxon>
        <taxon>Actinomycetes</taxon>
        <taxon>Kitasatosporales</taxon>
        <taxon>Streptomycetaceae</taxon>
        <taxon>Streptomyces</taxon>
    </lineage>
</organism>
<name>I2N4Y8_STRT9</name>
<dbReference type="GO" id="GO:0005524">
    <property type="term" value="F:ATP binding"/>
    <property type="evidence" value="ECO:0007669"/>
    <property type="project" value="UniProtKB-KW"/>
</dbReference>
<keyword evidence="1" id="KW-0547">Nucleotide-binding</keyword>